<evidence type="ECO:0000256" key="1">
    <source>
        <dbReference type="ARBA" id="ARBA00004430"/>
    </source>
</evidence>
<dbReference type="Gene3D" id="3.80.10.10">
    <property type="entry name" value="Ribonuclease Inhibitor"/>
    <property type="match status" value="1"/>
</dbReference>
<protein>
    <submittedName>
        <fullName evidence="2">Uncharacterized protein</fullName>
    </submittedName>
</protein>
<evidence type="ECO:0000313" key="2">
    <source>
        <dbReference type="EMBL" id="KAK9830473.1"/>
    </source>
</evidence>
<reference evidence="2 3" key="1">
    <citation type="journal article" date="2024" name="Nat. Commun.">
        <title>Phylogenomics reveals the evolutionary origins of lichenization in chlorophyte algae.</title>
        <authorList>
            <person name="Puginier C."/>
            <person name="Libourel C."/>
            <person name="Otte J."/>
            <person name="Skaloud P."/>
            <person name="Haon M."/>
            <person name="Grisel S."/>
            <person name="Petersen M."/>
            <person name="Berrin J.G."/>
            <person name="Delaux P.M."/>
            <person name="Dal Grande F."/>
            <person name="Keller J."/>
        </authorList>
    </citation>
    <scope>NUCLEOTIDE SEQUENCE [LARGE SCALE GENOMIC DNA]</scope>
    <source>
        <strain evidence="2 3">SAG 2043</strain>
    </source>
</reference>
<dbReference type="EMBL" id="JALJOR010000001">
    <property type="protein sequence ID" value="KAK9830473.1"/>
    <property type="molecule type" value="Genomic_DNA"/>
</dbReference>
<accession>A0AAW1RA92</accession>
<dbReference type="SUPFAM" id="SSF52047">
    <property type="entry name" value="RNI-like"/>
    <property type="match status" value="1"/>
</dbReference>
<keyword evidence="3" id="KW-1185">Reference proteome</keyword>
<sequence length="101" mass="11420">MRWIRWTRCSQLQAADHSECGTTPSLLDLPVDLLGCILQALDGNSELKRGDYLTDAGITQLSVLRLLRELNIQAEQMTDEGWQPLTVLTSLQHLVLEFARK</sequence>
<dbReference type="AlphaFoldDB" id="A0AAW1RA92"/>
<comment type="caution">
    <text evidence="2">The sequence shown here is derived from an EMBL/GenBank/DDBJ whole genome shotgun (WGS) entry which is preliminary data.</text>
</comment>
<proteinExistence type="predicted"/>
<gene>
    <name evidence="2" type="ORF">WJX72_011946</name>
</gene>
<organism evidence="2 3">
    <name type="scientific">[Myrmecia] bisecta</name>
    <dbReference type="NCBI Taxonomy" id="41462"/>
    <lineage>
        <taxon>Eukaryota</taxon>
        <taxon>Viridiplantae</taxon>
        <taxon>Chlorophyta</taxon>
        <taxon>core chlorophytes</taxon>
        <taxon>Trebouxiophyceae</taxon>
        <taxon>Trebouxiales</taxon>
        <taxon>Trebouxiaceae</taxon>
        <taxon>Myrmecia</taxon>
    </lineage>
</organism>
<dbReference type="InterPro" id="IPR032675">
    <property type="entry name" value="LRR_dom_sf"/>
</dbReference>
<evidence type="ECO:0000313" key="3">
    <source>
        <dbReference type="Proteomes" id="UP001489004"/>
    </source>
</evidence>
<comment type="subcellular location">
    <subcellularLocation>
        <location evidence="1">Cytoplasm</location>
        <location evidence="1">Cytoskeleton</location>
        <location evidence="1">Cilium axoneme</location>
    </subcellularLocation>
</comment>
<dbReference type="Proteomes" id="UP001489004">
    <property type="component" value="Unassembled WGS sequence"/>
</dbReference>
<dbReference type="GO" id="GO:0005930">
    <property type="term" value="C:axoneme"/>
    <property type="evidence" value="ECO:0007669"/>
    <property type="project" value="UniProtKB-SubCell"/>
</dbReference>
<name>A0AAW1RA92_9CHLO</name>